<keyword evidence="8" id="KW-0460">Magnesium</keyword>
<feature type="compositionally biased region" description="Low complexity" evidence="9">
    <location>
        <begin position="410"/>
        <end position="438"/>
    </location>
</feature>
<dbReference type="OrthoDB" id="1608002at2759"/>
<dbReference type="GO" id="GO:0006796">
    <property type="term" value="P:phosphate-containing compound metabolic process"/>
    <property type="evidence" value="ECO:0007669"/>
    <property type="project" value="InterPro"/>
</dbReference>
<comment type="caution">
    <text evidence="12">The sequence shown here is derived from an EMBL/GenBank/DDBJ whole genome shotgun (WGS) entry which is preliminary data.</text>
</comment>
<dbReference type="InterPro" id="IPR001876">
    <property type="entry name" value="Znf_RanBP2"/>
</dbReference>
<protein>
    <recommendedName>
        <fullName evidence="3">inorganic diphosphatase</fullName>
        <ecNumber evidence="3">3.6.1.1</ecNumber>
    </recommendedName>
</protein>
<keyword evidence="4" id="KW-0479">Metal-binding</keyword>
<proteinExistence type="inferred from homology"/>
<keyword evidence="5" id="KW-0863">Zinc-finger</keyword>
<keyword evidence="6" id="KW-0378">Hydrolase</keyword>
<dbReference type="GO" id="GO:0008270">
    <property type="term" value="F:zinc ion binding"/>
    <property type="evidence" value="ECO:0007669"/>
    <property type="project" value="UniProtKB-KW"/>
</dbReference>
<dbReference type="InterPro" id="IPR008162">
    <property type="entry name" value="Pyrophosphatase"/>
</dbReference>
<evidence type="ECO:0000256" key="8">
    <source>
        <dbReference type="ARBA" id="ARBA00022842"/>
    </source>
</evidence>
<evidence type="ECO:0000256" key="7">
    <source>
        <dbReference type="ARBA" id="ARBA00022833"/>
    </source>
</evidence>
<accession>A0A813BVN4</accession>
<evidence type="ECO:0000256" key="1">
    <source>
        <dbReference type="ARBA" id="ARBA00001946"/>
    </source>
</evidence>
<dbReference type="Proteomes" id="UP000601435">
    <property type="component" value="Unassembled WGS sequence"/>
</dbReference>
<keyword evidence="10" id="KW-0732">Signal</keyword>
<evidence type="ECO:0000256" key="9">
    <source>
        <dbReference type="SAM" id="MobiDB-lite"/>
    </source>
</evidence>
<gene>
    <name evidence="12" type="primary">PPA6</name>
    <name evidence="12" type="ORF">SNEC2469_LOCUS32112</name>
</gene>
<evidence type="ECO:0000256" key="5">
    <source>
        <dbReference type="ARBA" id="ARBA00022771"/>
    </source>
</evidence>
<sequence>MLHARPPKARRLCAHVKHIGFLLLLGLAGPVGSNGQDLLSIVCSLRSLRGTACTLLFGKNVLIIHPLQPRKPFARILDRAKLLLPIVSDAVYRVLTGAEAGHAVTVGCWCRNGRLKRVSAEPNEMAEADKDRRSRMAVSTVNAPPKKGGAGGSFTWGSEKDGTMDFDASRLQQPVKVITAAAPVQVQAAAAPFTANLASSQQFPSLGSRPVQAPAAAWGRPLYQTTAAPAVIPAASATSVAPVVQAAAAPQPVTTTRVITGMAPAAYTAQAAPAAAYAAPVSYPYPAVPAGTPVVRTIVKEVPEKDRRSRMAISTVHQAPKKGGAGGSYVWGTAGDVQDYDPAPVTESKVSIAPAQSITQAGPVSPFTANVASSQQFPALSSNTPSASPTIWHTQPAAIKEAPPAPAPAVPAASSPGLVPSPAPAATGPPAATGSPVLAPAPVPTPGPVTSLEAPEEAETKAKEGKEGSNCTSADTWLEAMPRQVCLTPGGRAGRKMHAALVAATLAMCLWQGSADLSSCSAGGQQIVIPEKSAFESMASVLSALVNLCTIGVMVYLVGKLSSMNFQAGPEATLREQVEMARQVSHPAKELGPNAYEVSTADGATSTVLQPKRGSVVIVKDSPDAVKAMKNVFMRLCTTTNEMISVNDVMKVHNLLGEPMDDEDEKKMMTFFDTQSKTKVCISFDSFMAWWNELHDVGADPDKYYSQERYRQRFKVLQSRLKEPTIASINSVTEGEVGSRRFRVWFESDGTRLSPWHDIPLRNPDGSYNFVCEIPKWTRKKYEIATGETMNPIKQDVKNGVLREYKWGDMLFNYGAFPQTWEDPKHVSEETGFPGDNDPIDVIELGTRQRPVGSITRVKILGVIAMIDDNETDWKVLTIAMDDDRSQNVNDLNDIDAHMPGCTQALTDWLRMYKTAEGKKENKFGCGGKPQGAAFARQVVDECHGAWRKLLAAADEKGKFRIFLAFCLDFPGSFPRVLRSVGVRAQEKVSQMLKLFYGPGAGMLPRPGDWFCGHCRARNCRDRWFCWRCAPAGSVGSPMTTPGTLRVLDSFSYPSKWDWGCTRCAAALCGYEHKCSYCGADRPCPNFPK</sequence>
<dbReference type="CDD" id="cd00412">
    <property type="entry name" value="pyrophosphatase"/>
    <property type="match status" value="1"/>
</dbReference>
<evidence type="ECO:0000256" key="10">
    <source>
        <dbReference type="SAM" id="SignalP"/>
    </source>
</evidence>
<dbReference type="EMBL" id="CAJNJA010080085">
    <property type="protein sequence ID" value="CAE7926652.1"/>
    <property type="molecule type" value="Genomic_DNA"/>
</dbReference>
<name>A0A813BVN4_9DINO</name>
<feature type="signal peptide" evidence="10">
    <location>
        <begin position="1"/>
        <end position="35"/>
    </location>
</feature>
<dbReference type="Gene3D" id="3.90.80.10">
    <property type="entry name" value="Inorganic pyrophosphatase"/>
    <property type="match status" value="1"/>
</dbReference>
<dbReference type="PROSITE" id="PS00387">
    <property type="entry name" value="PPASE"/>
    <property type="match status" value="1"/>
</dbReference>
<dbReference type="SUPFAM" id="SSF50324">
    <property type="entry name" value="Inorganic pyrophosphatase"/>
    <property type="match status" value="1"/>
</dbReference>
<evidence type="ECO:0000256" key="4">
    <source>
        <dbReference type="ARBA" id="ARBA00022723"/>
    </source>
</evidence>
<evidence type="ECO:0000259" key="11">
    <source>
        <dbReference type="PROSITE" id="PS01358"/>
    </source>
</evidence>
<dbReference type="PROSITE" id="PS01358">
    <property type="entry name" value="ZF_RANBP2_1"/>
    <property type="match status" value="1"/>
</dbReference>
<dbReference type="InterPro" id="IPR036649">
    <property type="entry name" value="Pyrophosphatase_sf"/>
</dbReference>
<comment type="similarity">
    <text evidence="2">Belongs to the PPase family.</text>
</comment>
<feature type="compositionally biased region" description="Basic and acidic residues" evidence="9">
    <location>
        <begin position="458"/>
        <end position="467"/>
    </location>
</feature>
<organism evidence="12 13">
    <name type="scientific">Symbiodinium necroappetens</name>
    <dbReference type="NCBI Taxonomy" id="1628268"/>
    <lineage>
        <taxon>Eukaryota</taxon>
        <taxon>Sar</taxon>
        <taxon>Alveolata</taxon>
        <taxon>Dinophyceae</taxon>
        <taxon>Suessiales</taxon>
        <taxon>Symbiodiniaceae</taxon>
        <taxon>Symbiodinium</taxon>
    </lineage>
</organism>
<feature type="chain" id="PRO_5033040066" description="inorganic diphosphatase" evidence="10">
    <location>
        <begin position="36"/>
        <end position="1089"/>
    </location>
</feature>
<dbReference type="EC" id="3.6.1.1" evidence="3"/>
<evidence type="ECO:0000313" key="12">
    <source>
        <dbReference type="EMBL" id="CAE7926652.1"/>
    </source>
</evidence>
<reference evidence="12" key="1">
    <citation type="submission" date="2021-02" db="EMBL/GenBank/DDBJ databases">
        <authorList>
            <person name="Dougan E. K."/>
            <person name="Rhodes N."/>
            <person name="Thang M."/>
            <person name="Chan C."/>
        </authorList>
    </citation>
    <scope>NUCLEOTIDE SEQUENCE</scope>
</reference>
<dbReference type="Pfam" id="PF00719">
    <property type="entry name" value="Pyrophosphatase"/>
    <property type="match status" value="1"/>
</dbReference>
<feature type="domain" description="RanBP2-type" evidence="11">
    <location>
        <begin position="1010"/>
        <end position="1029"/>
    </location>
</feature>
<feature type="region of interest" description="Disordered" evidence="9">
    <location>
        <begin position="121"/>
        <end position="156"/>
    </location>
</feature>
<dbReference type="PANTHER" id="PTHR10286">
    <property type="entry name" value="INORGANIC PYROPHOSPHATASE"/>
    <property type="match status" value="1"/>
</dbReference>
<dbReference type="InterPro" id="IPR011992">
    <property type="entry name" value="EF-hand-dom_pair"/>
</dbReference>
<dbReference type="AlphaFoldDB" id="A0A813BVN4"/>
<comment type="cofactor">
    <cofactor evidence="1">
        <name>Mg(2+)</name>
        <dbReference type="ChEBI" id="CHEBI:18420"/>
    </cofactor>
</comment>
<keyword evidence="7" id="KW-0862">Zinc</keyword>
<evidence type="ECO:0000256" key="3">
    <source>
        <dbReference type="ARBA" id="ARBA00012146"/>
    </source>
</evidence>
<feature type="region of interest" description="Disordered" evidence="9">
    <location>
        <begin position="400"/>
        <end position="472"/>
    </location>
</feature>
<dbReference type="GO" id="GO:0004427">
    <property type="term" value="F:inorganic diphosphate phosphatase activity"/>
    <property type="evidence" value="ECO:0007669"/>
    <property type="project" value="UniProtKB-EC"/>
</dbReference>
<keyword evidence="13" id="KW-1185">Reference proteome</keyword>
<dbReference type="GO" id="GO:0000287">
    <property type="term" value="F:magnesium ion binding"/>
    <property type="evidence" value="ECO:0007669"/>
    <property type="project" value="InterPro"/>
</dbReference>
<dbReference type="GO" id="GO:0005737">
    <property type="term" value="C:cytoplasm"/>
    <property type="evidence" value="ECO:0007669"/>
    <property type="project" value="InterPro"/>
</dbReference>
<dbReference type="SUPFAM" id="SSF47473">
    <property type="entry name" value="EF-hand"/>
    <property type="match status" value="1"/>
</dbReference>
<evidence type="ECO:0000256" key="6">
    <source>
        <dbReference type="ARBA" id="ARBA00022801"/>
    </source>
</evidence>
<evidence type="ECO:0000256" key="2">
    <source>
        <dbReference type="ARBA" id="ARBA00006220"/>
    </source>
</evidence>
<dbReference type="Gene3D" id="1.10.238.10">
    <property type="entry name" value="EF-hand"/>
    <property type="match status" value="1"/>
</dbReference>
<evidence type="ECO:0000313" key="13">
    <source>
        <dbReference type="Proteomes" id="UP000601435"/>
    </source>
</evidence>